<keyword evidence="3" id="KW-1185">Reference proteome</keyword>
<dbReference type="AlphaFoldDB" id="A0A6A3C1V7"/>
<reference evidence="2" key="1">
    <citation type="submission" date="2019-09" db="EMBL/GenBank/DDBJ databases">
        <title>Draft genome information of white flower Hibiscus syriacus.</title>
        <authorList>
            <person name="Kim Y.-M."/>
        </authorList>
    </citation>
    <scope>NUCLEOTIDE SEQUENCE [LARGE SCALE GENOMIC DNA]</scope>
    <source>
        <strain evidence="2">YM2019G1</strain>
    </source>
</reference>
<evidence type="ECO:0000256" key="1">
    <source>
        <dbReference type="SAM" id="MobiDB-lite"/>
    </source>
</evidence>
<gene>
    <name evidence="2" type="ORF">F3Y22_tig00013216pilonHSYRG00007</name>
</gene>
<proteinExistence type="predicted"/>
<dbReference type="EMBL" id="VEPZ02000547">
    <property type="protein sequence ID" value="KAE8723110.1"/>
    <property type="molecule type" value="Genomic_DNA"/>
</dbReference>
<dbReference type="PANTHER" id="PTHR33132">
    <property type="entry name" value="OSJNBB0118P14.9 PROTEIN"/>
    <property type="match status" value="1"/>
</dbReference>
<evidence type="ECO:0000313" key="2">
    <source>
        <dbReference type="EMBL" id="KAE8723110.1"/>
    </source>
</evidence>
<dbReference type="PANTHER" id="PTHR33132:SF142">
    <property type="entry name" value="SERINE-RICH PROTEIN-LIKE PROTEIN"/>
    <property type="match status" value="1"/>
</dbReference>
<accession>A0A6A3C1V7</accession>
<sequence length="115" mass="12734">MASKAASPNTKSHTRTCLCSPTKHPGSFKCSQHRRFNHPPAPVPARRATAVRAWSNYRELVLIAGANPHRAFLLQGAKPSRSSAVNTQRRRNFQPKLSRFYLLNANRNGLGVSVS</sequence>
<protein>
    <submittedName>
        <fullName evidence="2">Uncharacterized protein</fullName>
    </submittedName>
</protein>
<organism evidence="2 3">
    <name type="scientific">Hibiscus syriacus</name>
    <name type="common">Rose of Sharon</name>
    <dbReference type="NCBI Taxonomy" id="106335"/>
    <lineage>
        <taxon>Eukaryota</taxon>
        <taxon>Viridiplantae</taxon>
        <taxon>Streptophyta</taxon>
        <taxon>Embryophyta</taxon>
        <taxon>Tracheophyta</taxon>
        <taxon>Spermatophyta</taxon>
        <taxon>Magnoliopsida</taxon>
        <taxon>eudicotyledons</taxon>
        <taxon>Gunneridae</taxon>
        <taxon>Pentapetalae</taxon>
        <taxon>rosids</taxon>
        <taxon>malvids</taxon>
        <taxon>Malvales</taxon>
        <taxon>Malvaceae</taxon>
        <taxon>Malvoideae</taxon>
        <taxon>Hibiscus</taxon>
    </lineage>
</organism>
<feature type="region of interest" description="Disordered" evidence="1">
    <location>
        <begin position="23"/>
        <end position="44"/>
    </location>
</feature>
<comment type="caution">
    <text evidence="2">The sequence shown here is derived from an EMBL/GenBank/DDBJ whole genome shotgun (WGS) entry which is preliminary data.</text>
</comment>
<dbReference type="Proteomes" id="UP000436088">
    <property type="component" value="Unassembled WGS sequence"/>
</dbReference>
<dbReference type="OrthoDB" id="961710at2759"/>
<name>A0A6A3C1V7_HIBSY</name>
<evidence type="ECO:0000313" key="3">
    <source>
        <dbReference type="Proteomes" id="UP000436088"/>
    </source>
</evidence>